<dbReference type="SUPFAM" id="SSF53448">
    <property type="entry name" value="Nucleotide-diphospho-sugar transferases"/>
    <property type="match status" value="2"/>
</dbReference>
<proteinExistence type="predicted"/>
<sequence length="288" mass="33365">NSVATIPQDKKIKVVTDPSPVRQMFVGKINYGFRISKASYVVYLANDIEVKRNWLTEAIKTIKDKPPDDIGGLVSFNDGVYNGTLAPHGLISRKFVEDFLGGSILHPAYKHYWSDRELTKIAQKLRRYFYADKSFIVHNRAFDDLQREGQKSGNEDGKVFHLHQKAGFPTLKEEMKVDIIVPTYNRPNFLQRAISSVLKQTSPDWELWIYDDGSDYDVHSVVEKYNDERIHFFAGVKLTEEERKNRGGAIGRNILLRKSKNKLVSYLDDDNYYWPEAIEGVIKYFKQY</sequence>
<evidence type="ECO:0000313" key="2">
    <source>
        <dbReference type="EMBL" id="GAI96414.1"/>
    </source>
</evidence>
<organism evidence="2">
    <name type="scientific">marine sediment metagenome</name>
    <dbReference type="NCBI Taxonomy" id="412755"/>
    <lineage>
        <taxon>unclassified sequences</taxon>
        <taxon>metagenomes</taxon>
        <taxon>ecological metagenomes</taxon>
    </lineage>
</organism>
<comment type="caution">
    <text evidence="2">The sequence shown here is derived from an EMBL/GenBank/DDBJ whole genome shotgun (WGS) entry which is preliminary data.</text>
</comment>
<reference evidence="2" key="1">
    <citation type="journal article" date="2014" name="Front. Microbiol.">
        <title>High frequency of phylogenetically diverse reductive dehalogenase-homologous genes in deep subseafloor sedimentary metagenomes.</title>
        <authorList>
            <person name="Kawai M."/>
            <person name="Futagami T."/>
            <person name="Toyoda A."/>
            <person name="Takaki Y."/>
            <person name="Nishi S."/>
            <person name="Hori S."/>
            <person name="Arai W."/>
            <person name="Tsubouchi T."/>
            <person name="Morono Y."/>
            <person name="Uchiyama I."/>
            <person name="Ito T."/>
            <person name="Fujiyama A."/>
            <person name="Inagaki F."/>
            <person name="Takami H."/>
        </authorList>
    </citation>
    <scope>NUCLEOTIDE SEQUENCE</scope>
    <source>
        <strain evidence="2">Expedition CK06-06</strain>
    </source>
</reference>
<name>X1UVL3_9ZZZZ</name>
<dbReference type="Pfam" id="PF00535">
    <property type="entry name" value="Glycos_transf_2"/>
    <property type="match status" value="2"/>
</dbReference>
<feature type="non-terminal residue" evidence="2">
    <location>
        <position position="288"/>
    </location>
</feature>
<feature type="domain" description="Glycosyltransferase 2-like" evidence="1">
    <location>
        <begin position="8"/>
        <end position="88"/>
    </location>
</feature>
<evidence type="ECO:0000259" key="1">
    <source>
        <dbReference type="Pfam" id="PF00535"/>
    </source>
</evidence>
<dbReference type="EMBL" id="BARW01015579">
    <property type="protein sequence ID" value="GAI96414.1"/>
    <property type="molecule type" value="Genomic_DNA"/>
</dbReference>
<dbReference type="InterPro" id="IPR001173">
    <property type="entry name" value="Glyco_trans_2-like"/>
</dbReference>
<feature type="non-terminal residue" evidence="2">
    <location>
        <position position="1"/>
    </location>
</feature>
<dbReference type="PANTHER" id="PTHR22916">
    <property type="entry name" value="GLYCOSYLTRANSFERASE"/>
    <property type="match status" value="1"/>
</dbReference>
<dbReference type="InterPro" id="IPR029044">
    <property type="entry name" value="Nucleotide-diphossugar_trans"/>
</dbReference>
<feature type="domain" description="Glycosyltransferase 2-like" evidence="1">
    <location>
        <begin position="179"/>
        <end position="287"/>
    </location>
</feature>
<accession>X1UVL3</accession>
<dbReference type="Gene3D" id="3.90.550.10">
    <property type="entry name" value="Spore Coat Polysaccharide Biosynthesis Protein SpsA, Chain A"/>
    <property type="match status" value="2"/>
</dbReference>
<protein>
    <recommendedName>
        <fullName evidence="1">Glycosyltransferase 2-like domain-containing protein</fullName>
    </recommendedName>
</protein>
<dbReference type="CDD" id="cd00761">
    <property type="entry name" value="Glyco_tranf_GTA_type"/>
    <property type="match status" value="1"/>
</dbReference>
<dbReference type="AlphaFoldDB" id="X1UVL3"/>
<gene>
    <name evidence="2" type="ORF">S12H4_27309</name>
</gene>